<dbReference type="InterPro" id="IPR036390">
    <property type="entry name" value="WH_DNA-bd_sf"/>
</dbReference>
<dbReference type="Gene3D" id="1.10.10.10">
    <property type="entry name" value="Winged helix-like DNA-binding domain superfamily/Winged helix DNA-binding domain"/>
    <property type="match status" value="1"/>
</dbReference>
<dbReference type="PANTHER" id="PTHR33164">
    <property type="entry name" value="TRANSCRIPTIONAL REGULATOR, MARR FAMILY"/>
    <property type="match status" value="1"/>
</dbReference>
<dbReference type="EMBL" id="LDPH01000054">
    <property type="protein sequence ID" value="KLV16254.1"/>
    <property type="molecule type" value="Genomic_DNA"/>
</dbReference>
<dbReference type="GO" id="GO:0003700">
    <property type="term" value="F:DNA-binding transcription factor activity"/>
    <property type="evidence" value="ECO:0007669"/>
    <property type="project" value="InterPro"/>
</dbReference>
<keyword evidence="4" id="KW-0238">DNA-binding</keyword>
<dbReference type="InterPro" id="IPR055166">
    <property type="entry name" value="Transc_reg_Sar_Rot_HTH"/>
</dbReference>
<gene>
    <name evidence="7" type="ORF">ABW02_25390</name>
</gene>
<evidence type="ECO:0000259" key="6">
    <source>
        <dbReference type="PROSITE" id="PS50995"/>
    </source>
</evidence>
<dbReference type="PATRIC" id="fig|1397.4.peg.4620"/>
<keyword evidence="2" id="KW-0963">Cytoplasm</keyword>
<accession>A0A0J1HRB3</accession>
<evidence type="ECO:0000256" key="1">
    <source>
        <dbReference type="ARBA" id="ARBA00004496"/>
    </source>
</evidence>
<comment type="caution">
    <text evidence="7">The sequence shown here is derived from an EMBL/GenBank/DDBJ whole genome shotgun (WGS) entry which is preliminary data.</text>
</comment>
<evidence type="ECO:0000313" key="7">
    <source>
        <dbReference type="EMBL" id="KLV16254.1"/>
    </source>
</evidence>
<dbReference type="PROSITE" id="PS50995">
    <property type="entry name" value="HTH_MARR_2"/>
    <property type="match status" value="1"/>
</dbReference>
<evidence type="ECO:0000256" key="2">
    <source>
        <dbReference type="ARBA" id="ARBA00022490"/>
    </source>
</evidence>
<dbReference type="PANTHER" id="PTHR33164:SF5">
    <property type="entry name" value="ORGANIC HYDROPEROXIDE RESISTANCE TRANSCRIPTIONAL REGULATOR"/>
    <property type="match status" value="1"/>
</dbReference>
<dbReference type="InterPro" id="IPR039422">
    <property type="entry name" value="MarR/SlyA-like"/>
</dbReference>
<dbReference type="FunFam" id="1.10.10.10:FF:000163">
    <property type="entry name" value="MarR family transcriptional regulator"/>
    <property type="match status" value="1"/>
</dbReference>
<feature type="domain" description="HTH marR-type" evidence="6">
    <location>
        <begin position="10"/>
        <end position="144"/>
    </location>
</feature>
<dbReference type="OrthoDB" id="9806864at2"/>
<protein>
    <submittedName>
        <fullName evidence="7">MarR family transcriptional regulator</fullName>
    </submittedName>
</protein>
<evidence type="ECO:0000256" key="3">
    <source>
        <dbReference type="ARBA" id="ARBA00023015"/>
    </source>
</evidence>
<dbReference type="GO" id="GO:0006950">
    <property type="term" value="P:response to stress"/>
    <property type="evidence" value="ECO:0007669"/>
    <property type="project" value="TreeGrafter"/>
</dbReference>
<dbReference type="GO" id="GO:0003677">
    <property type="term" value="F:DNA binding"/>
    <property type="evidence" value="ECO:0007669"/>
    <property type="project" value="UniProtKB-KW"/>
</dbReference>
<keyword evidence="5" id="KW-0804">Transcription</keyword>
<keyword evidence="3" id="KW-0805">Transcription regulation</keyword>
<proteinExistence type="predicted"/>
<dbReference type="AlphaFoldDB" id="A0A0J1HRB3"/>
<dbReference type="InterPro" id="IPR000835">
    <property type="entry name" value="HTH_MarR-typ"/>
</dbReference>
<organism evidence="7 8">
    <name type="scientific">Niallia circulans</name>
    <name type="common">Bacillus circulans</name>
    <dbReference type="NCBI Taxonomy" id="1397"/>
    <lineage>
        <taxon>Bacteria</taxon>
        <taxon>Bacillati</taxon>
        <taxon>Bacillota</taxon>
        <taxon>Bacilli</taxon>
        <taxon>Bacillales</taxon>
        <taxon>Bacillaceae</taxon>
        <taxon>Niallia</taxon>
    </lineage>
</organism>
<dbReference type="Proteomes" id="UP000036045">
    <property type="component" value="Unassembled WGS sequence"/>
</dbReference>
<dbReference type="RefSeq" id="WP_047945000.1">
    <property type="nucleotide sequence ID" value="NZ_LDPH01000054.1"/>
</dbReference>
<dbReference type="PRINTS" id="PR00598">
    <property type="entry name" value="HTHMARR"/>
</dbReference>
<dbReference type="SUPFAM" id="SSF46785">
    <property type="entry name" value="Winged helix' DNA-binding domain"/>
    <property type="match status" value="1"/>
</dbReference>
<reference evidence="7 8" key="1">
    <citation type="submission" date="2015-05" db="EMBL/GenBank/DDBJ databases">
        <title>Whole genome sequence and identification of bacterial endophytes from Costus igneus.</title>
        <authorList>
            <person name="Lee Y.P."/>
            <person name="Gan H.M."/>
            <person name="Eng W."/>
            <person name="Wheatley M.S."/>
            <person name="Caraballo A."/>
            <person name="Polter S."/>
            <person name="Savka M.A."/>
            <person name="Hudson A.O."/>
        </authorList>
    </citation>
    <scope>NUCLEOTIDE SEQUENCE [LARGE SCALE GENOMIC DNA]</scope>
    <source>
        <strain evidence="7 8">RIT379</strain>
    </source>
</reference>
<keyword evidence="8" id="KW-1185">Reference proteome</keyword>
<dbReference type="SMART" id="SM00347">
    <property type="entry name" value="HTH_MARR"/>
    <property type="match status" value="1"/>
</dbReference>
<evidence type="ECO:0000256" key="4">
    <source>
        <dbReference type="ARBA" id="ARBA00023125"/>
    </source>
</evidence>
<sequence>MNKLDALKLENQLCFLLYASSRELTKKYKPLLEELDVTYPQYLVLLLLWEHKSLSVKEMGHHLYLDSGTLTPMLKRMEQQQLLERKRSLEDERSVLITLTEKGASLQQKAECIPTEILKLFGKSSKEINDLKQSLQLLLENLTKQHKEI</sequence>
<dbReference type="Pfam" id="PF22381">
    <property type="entry name" value="Staph_reg_Sar_Rot"/>
    <property type="match status" value="1"/>
</dbReference>
<comment type="subcellular location">
    <subcellularLocation>
        <location evidence="1">Cytoplasm</location>
    </subcellularLocation>
</comment>
<evidence type="ECO:0000256" key="5">
    <source>
        <dbReference type="ARBA" id="ARBA00023163"/>
    </source>
</evidence>
<evidence type="ECO:0000313" key="8">
    <source>
        <dbReference type="Proteomes" id="UP000036045"/>
    </source>
</evidence>
<dbReference type="InterPro" id="IPR036388">
    <property type="entry name" value="WH-like_DNA-bd_sf"/>
</dbReference>
<dbReference type="GO" id="GO:0005737">
    <property type="term" value="C:cytoplasm"/>
    <property type="evidence" value="ECO:0007669"/>
    <property type="project" value="UniProtKB-SubCell"/>
</dbReference>
<name>A0A0J1HRB3_NIACI</name>